<dbReference type="EMBL" id="JANCYU010000037">
    <property type="protein sequence ID" value="KAK4526136.1"/>
    <property type="molecule type" value="Genomic_DNA"/>
</dbReference>
<keyword evidence="2" id="KW-0813">Transport</keyword>
<dbReference type="PANTHER" id="PTHR13890">
    <property type="entry name" value="RNA SPLICING PROTEIN MRS2, MITOCHONDRIAL"/>
    <property type="match status" value="1"/>
</dbReference>
<evidence type="ECO:0000256" key="3">
    <source>
        <dbReference type="ARBA" id="ARBA00022692"/>
    </source>
</evidence>
<comment type="caution">
    <text evidence="10">The sequence shown here is derived from an EMBL/GenBank/DDBJ whole genome shotgun (WGS) entry which is preliminary data.</text>
</comment>
<evidence type="ECO:0000256" key="5">
    <source>
        <dbReference type="ARBA" id="ARBA00022946"/>
    </source>
</evidence>
<sequence length="337" mass="38616">MAADEDEFVLKCLEIRPDASCSFRTMNRKTIISEANQSTLWPGLSRKNRMHRKLNFTDLKVVDPAFKRGPTLRILRNVIILSVFDLRALVFHEKVQIFDPENLQCSQVSEQLTTSLQSAPKSGSNFIFELFVLDTLLTLVSKQATEPFETLERSTLQMLKEAPRKNVAQYLSALRLKKEQLHQIAENSEIPRQLLVSFLEEEAFEDFPDCDSNDSKDQTEELLEQRLVLFRCLDSSILLLETLVQRVHRLQEQVNNREDVLSIGMDSFRNRVIAYDLIFTLISSAISFTSLFGACFGTNILTPLELSSTGSPIGWYSVVGGAFKYIRKQRHKMNKEQ</sequence>
<dbReference type="AlphaFoldDB" id="A0AAV9IFY4"/>
<keyword evidence="3 9" id="KW-0812">Transmembrane</keyword>
<evidence type="ECO:0008006" key="12">
    <source>
        <dbReference type="Google" id="ProtNLM"/>
    </source>
</evidence>
<keyword evidence="4" id="KW-0460">Magnesium</keyword>
<dbReference type="Proteomes" id="UP001300502">
    <property type="component" value="Unassembled WGS sequence"/>
</dbReference>
<evidence type="ECO:0000313" key="11">
    <source>
        <dbReference type="Proteomes" id="UP001300502"/>
    </source>
</evidence>
<evidence type="ECO:0000313" key="10">
    <source>
        <dbReference type="EMBL" id="KAK4526136.1"/>
    </source>
</evidence>
<keyword evidence="7" id="KW-0406">Ion transport</keyword>
<dbReference type="GO" id="GO:0016020">
    <property type="term" value="C:membrane"/>
    <property type="evidence" value="ECO:0007669"/>
    <property type="project" value="UniProtKB-SubCell"/>
</dbReference>
<dbReference type="InterPro" id="IPR039204">
    <property type="entry name" value="MRS2-like"/>
</dbReference>
<evidence type="ECO:0000256" key="9">
    <source>
        <dbReference type="SAM" id="Phobius"/>
    </source>
</evidence>
<evidence type="ECO:0000256" key="6">
    <source>
        <dbReference type="ARBA" id="ARBA00022989"/>
    </source>
</evidence>
<reference evidence="10 11" key="1">
    <citation type="submission" date="2022-07" db="EMBL/GenBank/DDBJ databases">
        <title>Genome-wide signatures of adaptation to extreme environments.</title>
        <authorList>
            <person name="Cho C.H."/>
            <person name="Yoon H.S."/>
        </authorList>
    </citation>
    <scope>NUCLEOTIDE SEQUENCE [LARGE SCALE GENOMIC DNA]</scope>
    <source>
        <strain evidence="10 11">108.79 E11</strain>
    </source>
</reference>
<keyword evidence="11" id="KW-1185">Reference proteome</keyword>
<dbReference type="Pfam" id="PF22099">
    <property type="entry name" value="MRS2-like"/>
    <property type="match status" value="1"/>
</dbReference>
<evidence type="ECO:0000256" key="1">
    <source>
        <dbReference type="ARBA" id="ARBA00004141"/>
    </source>
</evidence>
<accession>A0AAV9IFY4</accession>
<keyword evidence="5" id="KW-0809">Transit peptide</keyword>
<name>A0AAV9IFY4_9RHOD</name>
<proteinExistence type="predicted"/>
<organism evidence="10 11">
    <name type="scientific">Galdieria yellowstonensis</name>
    <dbReference type="NCBI Taxonomy" id="3028027"/>
    <lineage>
        <taxon>Eukaryota</taxon>
        <taxon>Rhodophyta</taxon>
        <taxon>Bangiophyceae</taxon>
        <taxon>Galdieriales</taxon>
        <taxon>Galdieriaceae</taxon>
        <taxon>Galdieria</taxon>
    </lineage>
</organism>
<evidence type="ECO:0000256" key="2">
    <source>
        <dbReference type="ARBA" id="ARBA00022448"/>
    </source>
</evidence>
<keyword evidence="6 9" id="KW-1133">Transmembrane helix</keyword>
<feature type="transmembrane region" description="Helical" evidence="9">
    <location>
        <begin position="272"/>
        <end position="294"/>
    </location>
</feature>
<protein>
    <recommendedName>
        <fullName evidence="12">Magnesium transporter</fullName>
    </recommendedName>
</protein>
<evidence type="ECO:0000256" key="8">
    <source>
        <dbReference type="ARBA" id="ARBA00023136"/>
    </source>
</evidence>
<dbReference type="Gene3D" id="1.20.58.340">
    <property type="entry name" value="Magnesium transport protein CorA, transmembrane region"/>
    <property type="match status" value="1"/>
</dbReference>
<keyword evidence="8 9" id="KW-0472">Membrane</keyword>
<dbReference type="GO" id="GO:0015095">
    <property type="term" value="F:magnesium ion transmembrane transporter activity"/>
    <property type="evidence" value="ECO:0007669"/>
    <property type="project" value="TreeGrafter"/>
</dbReference>
<gene>
    <name evidence="10" type="ORF">GAYE_SCF20G4050</name>
</gene>
<dbReference type="PANTHER" id="PTHR13890:SF0">
    <property type="entry name" value="MAGNESIUM TRANSPORTER MRS2 HOMOLOG, MITOCHONDRIAL"/>
    <property type="match status" value="1"/>
</dbReference>
<comment type="subcellular location">
    <subcellularLocation>
        <location evidence="1">Membrane</location>
        <topology evidence="1">Multi-pass membrane protein</topology>
    </subcellularLocation>
</comment>
<evidence type="ECO:0000256" key="4">
    <source>
        <dbReference type="ARBA" id="ARBA00022842"/>
    </source>
</evidence>
<evidence type="ECO:0000256" key="7">
    <source>
        <dbReference type="ARBA" id="ARBA00023065"/>
    </source>
</evidence>